<keyword evidence="1" id="KW-0808">Transferase</keyword>
<dbReference type="InterPro" id="IPR049030">
    <property type="entry name" value="AI2M-like_HNH"/>
</dbReference>
<dbReference type="GO" id="GO:0006397">
    <property type="term" value="P:mRNA processing"/>
    <property type="evidence" value="ECO:0007669"/>
    <property type="project" value="InterPro"/>
</dbReference>
<dbReference type="PANTHER" id="PTHR34047">
    <property type="entry name" value="NUCLEAR INTRON MATURASE 1, MITOCHONDRIAL-RELATED"/>
    <property type="match status" value="1"/>
</dbReference>
<dbReference type="InterPro" id="IPR051083">
    <property type="entry name" value="GrpII_Intron_Splice-Mob/Def"/>
</dbReference>
<keyword evidence="1" id="KW-0540">Nuclease</keyword>
<dbReference type="Pfam" id="PF01348">
    <property type="entry name" value="Intron_maturas2"/>
    <property type="match status" value="1"/>
</dbReference>
<keyword evidence="1" id="KW-0548">Nucleotidyltransferase</keyword>
<dbReference type="InterPro" id="IPR024937">
    <property type="entry name" value="Domain_X"/>
</dbReference>
<organism evidence="1">
    <name type="scientific">Bacillus thuringiensis</name>
    <dbReference type="NCBI Taxonomy" id="1428"/>
    <lineage>
        <taxon>Bacteria</taxon>
        <taxon>Bacillati</taxon>
        <taxon>Bacillota</taxon>
        <taxon>Bacilli</taxon>
        <taxon>Bacillales</taxon>
        <taxon>Bacillaceae</taxon>
        <taxon>Bacillus</taxon>
        <taxon>Bacillus cereus group</taxon>
    </lineage>
</organism>
<dbReference type="SMART" id="SM00507">
    <property type="entry name" value="HNHc"/>
    <property type="match status" value="1"/>
</dbReference>
<keyword evidence="1" id="KW-0378">Hydrolase</keyword>
<dbReference type="Pfam" id="PF21368">
    <property type="entry name" value="AI2M-like_HNH"/>
    <property type="match status" value="1"/>
</dbReference>
<proteinExistence type="predicted"/>
<dbReference type="CDD" id="cd01651">
    <property type="entry name" value="RT_G2_intron"/>
    <property type="match status" value="1"/>
</dbReference>
<keyword evidence="1" id="KW-0255">Endonuclease</keyword>
<keyword evidence="1" id="KW-0695">RNA-directed DNA polymerase</keyword>
<dbReference type="AlphaFoldDB" id="A0A1B2RC36"/>
<keyword evidence="1" id="KW-0614">Plasmid</keyword>
<dbReference type="PANTHER" id="PTHR34047:SF8">
    <property type="entry name" value="PROTEIN YKFC"/>
    <property type="match status" value="1"/>
</dbReference>
<protein>
    <submittedName>
        <fullName evidence="1">Reverse transcriptase / RNA maturase / Endonuclease</fullName>
    </submittedName>
</protein>
<dbReference type="PROSITE" id="PS50878">
    <property type="entry name" value="RT_POL"/>
    <property type="match status" value="1"/>
</dbReference>
<dbReference type="GO" id="GO:0003964">
    <property type="term" value="F:RNA-directed DNA polymerase activity"/>
    <property type="evidence" value="ECO:0007669"/>
    <property type="project" value="UniProtKB-KW"/>
</dbReference>
<dbReference type="SUPFAM" id="SSF56672">
    <property type="entry name" value="DNA/RNA polymerases"/>
    <property type="match status" value="1"/>
</dbReference>
<dbReference type="InterPro" id="IPR000477">
    <property type="entry name" value="RT_dom"/>
</dbReference>
<dbReference type="EMBL" id="KX258624">
    <property type="protein sequence ID" value="AOB42215.1"/>
    <property type="molecule type" value="Genomic_DNA"/>
</dbReference>
<geneLocation type="plasmid" evidence="1">
    <name>pFR260</name>
</geneLocation>
<dbReference type="RefSeq" id="WP_076775706.1">
    <property type="nucleotide sequence ID" value="NZ_KX258624.1"/>
</dbReference>
<dbReference type="InterPro" id="IPR043502">
    <property type="entry name" value="DNA/RNA_pol_sf"/>
</dbReference>
<dbReference type="Pfam" id="PF00078">
    <property type="entry name" value="RVT_1"/>
    <property type="match status" value="1"/>
</dbReference>
<dbReference type="CDD" id="cd00085">
    <property type="entry name" value="HNHc"/>
    <property type="match status" value="1"/>
</dbReference>
<evidence type="ECO:0000313" key="1">
    <source>
        <dbReference type="EMBL" id="AOB42215.1"/>
    </source>
</evidence>
<accession>A0A1B2RC36</accession>
<sequence length="607" mass="71678">MQCPKIVLSNLRTKSLNKEYQYTRLYRNLYNPDFFLLAYDNLSKNDGTLTIGVDQRSIDGFSMKEVEGLISVLKSKSYQPYPSRRTYIEKKNGKKRPLGIPSFYDKLVQEVIRMILEAIYDSSFSSSSHGYRKGKGCHSALLEIKRTFTGSKWFIEGDIKGFFDNIEHHTLVTILKRRIKDEAFIELIWKFLRAGYLEEWKFHNTYSGAPQGGIISPILSNIYLNELDAYMKKYQDRFESGKKRQINKEYSNLQYKVRKIQEKIDTAYLNGEVTRIKELKEQQKVLKRKLLQTPYNNPMDENYRRLKYVRYADDFLIGVIGSKEDAILIKNEIASFLKEELKLELSMEKTLITNAFKKHAKFLGFEIKVFKSEATRINSLGRASRVLNGKIQLKMPHEAWIKKLQKYQAIKMCADGTWKPQPRGYFQHNEDLEIITQYNSEIRGLYNYYRLAENVSNHMHRFAYFMYYSMLKTFASKYRTRTKQIRKKYEKYGQFTVQYETKKGMNKVHFIERKFPMTRNLSLEGTDILPNTRHVMSTTKLSDRIKAETCELCGASNVVIHMHHIRRLKNLRAKSNKTYLEQQMIARNRKTIALCKECHMKRHKGEI</sequence>
<reference evidence="1" key="1">
    <citation type="submission" date="2016-05" db="EMBL/GenBank/DDBJ databases">
        <title>Complete sequence and organization of pFR260, the Bacillus thuringiensis INTA Fr7-4 plasmid harbouring the insecticidal genes.</title>
        <authorList>
            <person name="Navas L.E."/>
            <person name="Amadio A.F."/>
            <person name="Ortiz E.M."/>
            <person name="Sauka D.H."/>
            <person name="Benintende G.B."/>
            <person name="Zandomeni R.O."/>
            <person name="Berretta M.F."/>
        </authorList>
    </citation>
    <scope>NUCLEOTIDE SEQUENCE</scope>
    <source>
        <strain evidence="1">INTA Fr7-4</strain>
        <plasmid evidence="1">pFR260</plasmid>
    </source>
</reference>
<dbReference type="GO" id="GO:0004519">
    <property type="term" value="F:endonuclease activity"/>
    <property type="evidence" value="ECO:0007669"/>
    <property type="project" value="UniProtKB-KW"/>
</dbReference>
<name>A0A1B2RC36_BACTU</name>
<dbReference type="InterPro" id="IPR003615">
    <property type="entry name" value="HNH_nuc"/>
</dbReference>
<gene>
    <name evidence="1" type="ORF">pFR260_118</name>
</gene>